<keyword evidence="1" id="KW-0808">Transferase</keyword>
<keyword evidence="1" id="KW-0418">Kinase</keyword>
<comment type="caution">
    <text evidence="1">The sequence shown here is derived from an EMBL/GenBank/DDBJ whole genome shotgun (WGS) entry which is preliminary data.</text>
</comment>
<dbReference type="SUPFAM" id="SSF52540">
    <property type="entry name" value="P-loop containing nucleoside triphosphate hydrolases"/>
    <property type="match status" value="1"/>
</dbReference>
<dbReference type="GO" id="GO:0016301">
    <property type="term" value="F:kinase activity"/>
    <property type="evidence" value="ECO:0007669"/>
    <property type="project" value="UniProtKB-KW"/>
</dbReference>
<dbReference type="Proteomes" id="UP000245647">
    <property type="component" value="Unassembled WGS sequence"/>
</dbReference>
<dbReference type="PANTHER" id="PTHR37816">
    <property type="entry name" value="YALI0E33011P"/>
    <property type="match status" value="1"/>
</dbReference>
<evidence type="ECO:0000313" key="2">
    <source>
        <dbReference type="Proteomes" id="UP000245647"/>
    </source>
</evidence>
<protein>
    <submittedName>
        <fullName evidence="1">Adenylate kinase</fullName>
    </submittedName>
</protein>
<evidence type="ECO:0000313" key="1">
    <source>
        <dbReference type="EMBL" id="PWG80526.1"/>
    </source>
</evidence>
<dbReference type="InterPro" id="IPR027417">
    <property type="entry name" value="P-loop_NTPase"/>
</dbReference>
<dbReference type="AlphaFoldDB" id="A0A2U2PGK3"/>
<dbReference type="NCBIfam" id="NF004861">
    <property type="entry name" value="PRK06217.1"/>
    <property type="match status" value="1"/>
</dbReference>
<name>A0A2U2PGK3_9SPHI</name>
<accession>A0A2U2PGK3</accession>
<dbReference type="EMBL" id="QEAS01000008">
    <property type="protein sequence ID" value="PWG80526.1"/>
    <property type="molecule type" value="Genomic_DNA"/>
</dbReference>
<dbReference type="PANTHER" id="PTHR37816:SF2">
    <property type="entry name" value="DNA TOPOLOGY MODULATION PROTEIN FLAR-RELATED PROTEIN"/>
    <property type="match status" value="1"/>
</dbReference>
<gene>
    <name evidence="1" type="ORF">DDR33_10840</name>
</gene>
<dbReference type="Gene3D" id="3.40.50.300">
    <property type="entry name" value="P-loop containing nucleotide triphosphate hydrolases"/>
    <property type="match status" value="1"/>
</dbReference>
<organism evidence="1 2">
    <name type="scientific">Pararcticibacter amylolyticus</name>
    <dbReference type="NCBI Taxonomy" id="2173175"/>
    <lineage>
        <taxon>Bacteria</taxon>
        <taxon>Pseudomonadati</taxon>
        <taxon>Bacteroidota</taxon>
        <taxon>Sphingobacteriia</taxon>
        <taxon>Sphingobacteriales</taxon>
        <taxon>Sphingobacteriaceae</taxon>
        <taxon>Pararcticibacter</taxon>
    </lineage>
</organism>
<reference evidence="1 2" key="1">
    <citation type="submission" date="2018-04" db="EMBL/GenBank/DDBJ databases">
        <title>Pedobacter chongqingensis sp. nov., isolated from a rottenly hemp rope.</title>
        <authorList>
            <person name="Cai Y."/>
        </authorList>
    </citation>
    <scope>NUCLEOTIDE SEQUENCE [LARGE SCALE GENOMIC DNA]</scope>
    <source>
        <strain evidence="1 2">FJ4-8</strain>
    </source>
</reference>
<sequence>MKIHIMGASCAGSTTLGKALSDLLSYPYFDTDHFFWLPSETPFTIKRDARERNEMLKQELSRNPNAITGGSLLKWGDEWLSMFDLVVFLYVPGEIRMERLKNREIERYGEKIFRDPVRAHLYNSFVAWARGYDDNTTQGRNLQTHTDWLAQLSCPVVRIDGDTTVSERTEIVLNALQDVERQIKLHPSIRK</sequence>
<keyword evidence="2" id="KW-1185">Reference proteome</keyword>
<dbReference type="InterPro" id="IPR052922">
    <property type="entry name" value="Cytidylate_Kinase-2"/>
</dbReference>
<dbReference type="RefSeq" id="WP_109415813.1">
    <property type="nucleotide sequence ID" value="NZ_QEAS01000008.1"/>
</dbReference>
<proteinExistence type="predicted"/>
<dbReference type="OrthoDB" id="9813917at2"/>